<reference evidence="1 3" key="1">
    <citation type="submission" date="2019-04" db="EMBL/GenBank/DDBJ databases">
        <title>Complete genome sequence of Agrobacterium larrymoorei CFBP5473.</title>
        <authorList>
            <person name="Haryono M."/>
            <person name="Chou L."/>
            <person name="Lin Y.-C."/>
            <person name="Lai E.-M."/>
            <person name="Kuo C.-H."/>
        </authorList>
    </citation>
    <scope>NUCLEOTIDE SEQUENCE [LARGE SCALE GENOMIC DNA]</scope>
    <source>
        <strain evidence="1 3">CFBP5473</strain>
    </source>
</reference>
<accession>A0A4D7DTF3</accession>
<sequence length="89" mass="9935">MAHSAKSRHVQDHQPDARDRLIVALYAQLKAERETREAMEWVARHGGLSPDVLEAMASDPVPVFSQEDVVAVERIIDREQTKSGNSRGS</sequence>
<dbReference type="Proteomes" id="UP000298545">
    <property type="component" value="Chromosome linear"/>
</dbReference>
<evidence type="ECO:0000313" key="3">
    <source>
        <dbReference type="Proteomes" id="UP000298545"/>
    </source>
</evidence>
<dbReference type="EMBL" id="CP072168">
    <property type="protein sequence ID" value="QYA09405.1"/>
    <property type="molecule type" value="Genomic_DNA"/>
</dbReference>
<evidence type="ECO:0000313" key="2">
    <source>
        <dbReference type="EMBL" id="QYA09405.1"/>
    </source>
</evidence>
<dbReference type="RefSeq" id="WP_027676351.1">
    <property type="nucleotide sequence ID" value="NZ_CP039692.1"/>
</dbReference>
<reference evidence="2 4" key="2">
    <citation type="submission" date="2021-03" db="EMBL/GenBank/DDBJ databases">
        <title>Rapid diversification of plasmids in a genus of pathogenic and nitrogen fixing bacteria.</title>
        <authorList>
            <person name="Weisberg A.J."/>
            <person name="Miller M."/>
            <person name="Ream W."/>
            <person name="Grunwald N.J."/>
            <person name="Chang J.H."/>
        </authorList>
    </citation>
    <scope>NUCLEOTIDE SEQUENCE [LARGE SCALE GENOMIC DNA]</scope>
    <source>
        <strain evidence="2 4">AF3.44</strain>
    </source>
</reference>
<evidence type="ECO:0000313" key="4">
    <source>
        <dbReference type="Proteomes" id="UP000826513"/>
    </source>
</evidence>
<keyword evidence="4" id="KW-1185">Reference proteome</keyword>
<dbReference type="STRING" id="1367849.GCA_000518585_03770"/>
<dbReference type="KEGG" id="alf:CFBP5473_19685"/>
<organism evidence="1 3">
    <name type="scientific">Agrobacterium larrymoorei</name>
    <dbReference type="NCBI Taxonomy" id="160699"/>
    <lineage>
        <taxon>Bacteria</taxon>
        <taxon>Pseudomonadati</taxon>
        <taxon>Pseudomonadota</taxon>
        <taxon>Alphaproteobacteria</taxon>
        <taxon>Hyphomicrobiales</taxon>
        <taxon>Rhizobiaceae</taxon>
        <taxon>Rhizobium/Agrobacterium group</taxon>
        <taxon>Agrobacterium</taxon>
    </lineage>
</organism>
<name>A0A4D7DTF3_9HYPH</name>
<dbReference type="AlphaFoldDB" id="A0A4D7DTF3"/>
<gene>
    <name evidence="1" type="ORF">CFBP5473_19685</name>
    <name evidence="2" type="ORF">J5285_18670</name>
</gene>
<dbReference type="EMBL" id="CP039692">
    <property type="protein sequence ID" value="QCJ00152.1"/>
    <property type="molecule type" value="Genomic_DNA"/>
</dbReference>
<protein>
    <submittedName>
        <fullName evidence="1">Uncharacterized protein</fullName>
    </submittedName>
</protein>
<dbReference type="Proteomes" id="UP000826513">
    <property type="component" value="Chromosome 2"/>
</dbReference>
<proteinExistence type="predicted"/>
<dbReference type="OrthoDB" id="8421409at2"/>
<evidence type="ECO:0000313" key="1">
    <source>
        <dbReference type="EMBL" id="QCJ00152.1"/>
    </source>
</evidence>